<organism evidence="1 2">
    <name type="scientific">[Candida] jaroonii</name>
    <dbReference type="NCBI Taxonomy" id="467808"/>
    <lineage>
        <taxon>Eukaryota</taxon>
        <taxon>Fungi</taxon>
        <taxon>Dikarya</taxon>
        <taxon>Ascomycota</taxon>
        <taxon>Saccharomycotina</taxon>
        <taxon>Pichiomycetes</taxon>
        <taxon>Debaryomycetaceae</taxon>
        <taxon>Yamadazyma</taxon>
    </lineage>
</organism>
<sequence>MPELRLNDTDQGSYDRFKSRFGSYYQLLKNQGQSFNEWLSQQPTSKRIGIYILMVLGAIGVIMVVIFHAVFIKLLILISQKWRDLPYGGVILFILVFFVGFPPILGFSSLSILCGMVYDVFPGWLLLSTASISGSFASFLTFRYLLRSRAEQLLKSNEKFKAFAEILKQDQSLMLLILIRLCPLPYSLSNGALASIPELSPITYLLASVLTSPKLFIHIFVGHQLIDIGDSGNTTMGRIFDAISLVITACASATTMYIIYDRMQKKLDQFHANSYHDENIIFGNFDDDDESGNNLELESTDFDADNFIIEDEPEPTQASEPSKAKSDFDDDFSQELDDVNTRSYRDY</sequence>
<reference evidence="1" key="1">
    <citation type="submission" date="2022-06" db="EMBL/GenBank/DDBJ databases">
        <authorList>
            <person name="Legras J.-L."/>
            <person name="Devillers H."/>
            <person name="Grondin C."/>
        </authorList>
    </citation>
    <scope>NUCLEOTIDE SEQUENCE</scope>
    <source>
        <strain evidence="1">CLIB 1444</strain>
    </source>
</reference>
<evidence type="ECO:0000313" key="1">
    <source>
        <dbReference type="EMBL" id="CAH6722454.1"/>
    </source>
</evidence>
<name>A0ACA9YDB3_9ASCO</name>
<dbReference type="EMBL" id="CALSDN010000009">
    <property type="protein sequence ID" value="CAH6722454.1"/>
    <property type="molecule type" value="Genomic_DNA"/>
</dbReference>
<protein>
    <submittedName>
        <fullName evidence="1">Golgi apparatus membrane protein Tvp38p</fullName>
    </submittedName>
</protein>
<keyword evidence="2" id="KW-1185">Reference proteome</keyword>
<comment type="caution">
    <text evidence="1">The sequence shown here is derived from an EMBL/GenBank/DDBJ whole genome shotgun (WGS) entry which is preliminary data.</text>
</comment>
<evidence type="ECO:0000313" key="2">
    <source>
        <dbReference type="Proteomes" id="UP001152531"/>
    </source>
</evidence>
<proteinExistence type="predicted"/>
<accession>A0ACA9YDB3</accession>
<gene>
    <name evidence="1" type="ORF">CLIB1444_09S03928</name>
</gene>
<dbReference type="Proteomes" id="UP001152531">
    <property type="component" value="Unassembled WGS sequence"/>
</dbReference>